<feature type="domain" description="Fido" evidence="1">
    <location>
        <begin position="4"/>
        <end position="122"/>
    </location>
</feature>
<reference evidence="2 3" key="1">
    <citation type="submission" date="2019-06" db="EMBL/GenBank/DDBJ databases">
        <title>Genome sequence of Litorilinea aerophila BAA-2444.</title>
        <authorList>
            <person name="Maclea K.S."/>
            <person name="Maurais E.G."/>
            <person name="Iannazzi L.C."/>
        </authorList>
    </citation>
    <scope>NUCLEOTIDE SEQUENCE [LARGE SCALE GENOMIC DNA]</scope>
    <source>
        <strain evidence="2 3">ATCC BAA-2444</strain>
    </source>
</reference>
<dbReference type="InterPro" id="IPR053737">
    <property type="entry name" value="Type_II_TA_Toxin"/>
</dbReference>
<gene>
    <name evidence="2" type="ORF">FKZ61_18700</name>
</gene>
<dbReference type="RefSeq" id="WP_141611689.1">
    <property type="nucleotide sequence ID" value="NZ_VIGC02000029.1"/>
</dbReference>
<accession>A0A540VB93</accession>
<dbReference type="OrthoDB" id="9802752at2"/>
<keyword evidence="3" id="KW-1185">Reference proteome</keyword>
<dbReference type="AlphaFoldDB" id="A0A540VB93"/>
<evidence type="ECO:0000313" key="2">
    <source>
        <dbReference type="EMBL" id="TQE94005.1"/>
    </source>
</evidence>
<dbReference type="PANTHER" id="PTHR39426:SF1">
    <property type="entry name" value="HOMOLOGY TO DEATH-ON-CURING PROTEIN OF PHAGE P1"/>
    <property type="match status" value="1"/>
</dbReference>
<dbReference type="InterPro" id="IPR036597">
    <property type="entry name" value="Fido-like_dom_sf"/>
</dbReference>
<dbReference type="InterPro" id="IPR006440">
    <property type="entry name" value="Doc"/>
</dbReference>
<dbReference type="InParanoid" id="A0A540VB93"/>
<dbReference type="PANTHER" id="PTHR39426">
    <property type="entry name" value="HOMOLOGY TO DEATH-ON-CURING PROTEIN OF PHAGE P1"/>
    <property type="match status" value="1"/>
</dbReference>
<dbReference type="PROSITE" id="PS51459">
    <property type="entry name" value="FIDO"/>
    <property type="match status" value="1"/>
</dbReference>
<comment type="caution">
    <text evidence="2">The sequence shown here is derived from an EMBL/GenBank/DDBJ whole genome shotgun (WGS) entry which is preliminary data.</text>
</comment>
<organism evidence="2 3">
    <name type="scientific">Litorilinea aerophila</name>
    <dbReference type="NCBI Taxonomy" id="1204385"/>
    <lineage>
        <taxon>Bacteria</taxon>
        <taxon>Bacillati</taxon>
        <taxon>Chloroflexota</taxon>
        <taxon>Caldilineae</taxon>
        <taxon>Caldilineales</taxon>
        <taxon>Caldilineaceae</taxon>
        <taxon>Litorilinea</taxon>
    </lineage>
</organism>
<dbReference type="Pfam" id="PF02661">
    <property type="entry name" value="Fic"/>
    <property type="match status" value="1"/>
</dbReference>
<sequence length="132" mass="14512">MKALTVVQVLFLHARLIEETGGMHGVRALSLLQSAVARPWTTFGGQDLYPDLFSKAAALMASLIHNHPFVDGNKRTGIAAAALFLRQNGYRLVASNQEVETFTLYVTRARPEIVEIAAWLRAHTVRDPGNSV</sequence>
<dbReference type="SUPFAM" id="SSF140931">
    <property type="entry name" value="Fic-like"/>
    <property type="match status" value="1"/>
</dbReference>
<evidence type="ECO:0000313" key="3">
    <source>
        <dbReference type="Proteomes" id="UP000317371"/>
    </source>
</evidence>
<name>A0A540VB93_9CHLR</name>
<dbReference type="Gene3D" id="1.20.120.1870">
    <property type="entry name" value="Fic/DOC protein, Fido domain"/>
    <property type="match status" value="1"/>
</dbReference>
<dbReference type="GO" id="GO:0016301">
    <property type="term" value="F:kinase activity"/>
    <property type="evidence" value="ECO:0007669"/>
    <property type="project" value="InterPro"/>
</dbReference>
<dbReference type="Proteomes" id="UP000317371">
    <property type="component" value="Unassembled WGS sequence"/>
</dbReference>
<dbReference type="InterPro" id="IPR003812">
    <property type="entry name" value="Fido"/>
</dbReference>
<evidence type="ECO:0000259" key="1">
    <source>
        <dbReference type="PROSITE" id="PS51459"/>
    </source>
</evidence>
<dbReference type="EMBL" id="VIGC01000029">
    <property type="protein sequence ID" value="TQE94005.1"/>
    <property type="molecule type" value="Genomic_DNA"/>
</dbReference>
<dbReference type="PIRSF" id="PIRSF018297">
    <property type="entry name" value="Doc"/>
    <property type="match status" value="1"/>
</dbReference>
<proteinExistence type="predicted"/>
<dbReference type="NCBIfam" id="TIGR01550">
    <property type="entry name" value="DOC_P1"/>
    <property type="match status" value="1"/>
</dbReference>
<protein>
    <submittedName>
        <fullName evidence="2">Type II toxin-antitoxin system death-on-curing family toxin</fullName>
    </submittedName>
</protein>